<sequence length="165" mass="17825">MSYEGDLTVPKAPKLGTRDLDDEDDIYYPPNPNGYQEDFPMASPTGCHTPQSNPATPTPRNASTLFDGTEGLNNSAFSTPVKRSNQGANMAHRSLGKKIPKLDGSISSSSEGKGKERAIYTMAEASMSDDAVLDRMGLSLAGFDRGLKVGESDDSKRRDESVYQK</sequence>
<evidence type="ECO:0000313" key="2">
    <source>
        <dbReference type="EMBL" id="KTB31121.1"/>
    </source>
</evidence>
<evidence type="ECO:0000313" key="3">
    <source>
        <dbReference type="Proteomes" id="UP000054988"/>
    </source>
</evidence>
<feature type="region of interest" description="Disordered" evidence="1">
    <location>
        <begin position="1"/>
        <end position="115"/>
    </location>
</feature>
<feature type="compositionally biased region" description="Basic and acidic residues" evidence="1">
    <location>
        <begin position="145"/>
        <end position="165"/>
    </location>
</feature>
<feature type="compositionally biased region" description="Polar residues" evidence="1">
    <location>
        <begin position="46"/>
        <end position="88"/>
    </location>
</feature>
<name>A0A0W0F4C8_MONRR</name>
<dbReference type="EMBL" id="LATX01002350">
    <property type="protein sequence ID" value="KTB31121.1"/>
    <property type="molecule type" value="Genomic_DNA"/>
</dbReference>
<feature type="region of interest" description="Disordered" evidence="1">
    <location>
        <begin position="143"/>
        <end position="165"/>
    </location>
</feature>
<comment type="caution">
    <text evidence="2">The sequence shown here is derived from an EMBL/GenBank/DDBJ whole genome shotgun (WGS) entry which is preliminary data.</text>
</comment>
<evidence type="ECO:0000256" key="1">
    <source>
        <dbReference type="SAM" id="MobiDB-lite"/>
    </source>
</evidence>
<gene>
    <name evidence="2" type="ORF">WG66_16284</name>
</gene>
<organism evidence="2 3">
    <name type="scientific">Moniliophthora roreri</name>
    <name type="common">Frosty pod rot fungus</name>
    <name type="synonym">Monilia roreri</name>
    <dbReference type="NCBI Taxonomy" id="221103"/>
    <lineage>
        <taxon>Eukaryota</taxon>
        <taxon>Fungi</taxon>
        <taxon>Dikarya</taxon>
        <taxon>Basidiomycota</taxon>
        <taxon>Agaricomycotina</taxon>
        <taxon>Agaricomycetes</taxon>
        <taxon>Agaricomycetidae</taxon>
        <taxon>Agaricales</taxon>
        <taxon>Marasmiineae</taxon>
        <taxon>Marasmiaceae</taxon>
        <taxon>Moniliophthora</taxon>
    </lineage>
</organism>
<protein>
    <submittedName>
        <fullName evidence="2">Uncharacterized protein</fullName>
    </submittedName>
</protein>
<proteinExistence type="predicted"/>
<dbReference type="Proteomes" id="UP000054988">
    <property type="component" value="Unassembled WGS sequence"/>
</dbReference>
<dbReference type="AlphaFoldDB" id="A0A0W0F4C8"/>
<accession>A0A0W0F4C8</accession>
<reference evidence="2 3" key="1">
    <citation type="submission" date="2015-12" db="EMBL/GenBank/DDBJ databases">
        <title>Draft genome sequence of Moniliophthora roreri, the causal agent of frosty pod rot of cacao.</title>
        <authorList>
            <person name="Aime M.C."/>
            <person name="Diaz-Valderrama J.R."/>
            <person name="Kijpornyongpan T."/>
            <person name="Phillips-Mora W."/>
        </authorList>
    </citation>
    <scope>NUCLEOTIDE SEQUENCE [LARGE SCALE GENOMIC DNA]</scope>
    <source>
        <strain evidence="2 3">MCA 2952</strain>
    </source>
</reference>